<feature type="compositionally biased region" description="Polar residues" evidence="1">
    <location>
        <begin position="889"/>
        <end position="899"/>
    </location>
</feature>
<feature type="region of interest" description="Disordered" evidence="1">
    <location>
        <begin position="1"/>
        <end position="39"/>
    </location>
</feature>
<gene>
    <name evidence="2" type="ORF">PXEA_LOCUS26995</name>
</gene>
<evidence type="ECO:0000313" key="3">
    <source>
        <dbReference type="Proteomes" id="UP000784294"/>
    </source>
</evidence>
<evidence type="ECO:0000313" key="2">
    <source>
        <dbReference type="EMBL" id="VEL33555.1"/>
    </source>
</evidence>
<feature type="region of interest" description="Disordered" evidence="1">
    <location>
        <begin position="352"/>
        <end position="399"/>
    </location>
</feature>
<dbReference type="AlphaFoldDB" id="A0A3S5AW00"/>
<dbReference type="Proteomes" id="UP000784294">
    <property type="component" value="Unassembled WGS sequence"/>
</dbReference>
<feature type="compositionally biased region" description="Low complexity" evidence="1">
    <location>
        <begin position="293"/>
        <end position="323"/>
    </location>
</feature>
<feature type="compositionally biased region" description="Polar residues" evidence="1">
    <location>
        <begin position="1"/>
        <end position="25"/>
    </location>
</feature>
<feature type="region of interest" description="Disordered" evidence="1">
    <location>
        <begin position="651"/>
        <end position="695"/>
    </location>
</feature>
<accession>A0A3S5AW00</accession>
<feature type="compositionally biased region" description="Polar residues" evidence="1">
    <location>
        <begin position="756"/>
        <end position="766"/>
    </location>
</feature>
<feature type="compositionally biased region" description="Polar residues" evidence="1">
    <location>
        <begin position="777"/>
        <end position="787"/>
    </location>
</feature>
<feature type="compositionally biased region" description="Basic and acidic residues" evidence="1">
    <location>
        <begin position="534"/>
        <end position="545"/>
    </location>
</feature>
<evidence type="ECO:0000256" key="1">
    <source>
        <dbReference type="SAM" id="MobiDB-lite"/>
    </source>
</evidence>
<organism evidence="2 3">
    <name type="scientific">Protopolystoma xenopodis</name>
    <dbReference type="NCBI Taxonomy" id="117903"/>
    <lineage>
        <taxon>Eukaryota</taxon>
        <taxon>Metazoa</taxon>
        <taxon>Spiralia</taxon>
        <taxon>Lophotrochozoa</taxon>
        <taxon>Platyhelminthes</taxon>
        <taxon>Monogenea</taxon>
        <taxon>Polyopisthocotylea</taxon>
        <taxon>Polystomatidea</taxon>
        <taxon>Polystomatidae</taxon>
        <taxon>Protopolystoma</taxon>
    </lineage>
</organism>
<feature type="region of interest" description="Disordered" evidence="1">
    <location>
        <begin position="753"/>
        <end position="787"/>
    </location>
</feature>
<comment type="caution">
    <text evidence="2">The sequence shown here is derived from an EMBL/GenBank/DDBJ whole genome shotgun (WGS) entry which is preliminary data.</text>
</comment>
<feature type="compositionally biased region" description="Low complexity" evidence="1">
    <location>
        <begin position="555"/>
        <end position="571"/>
    </location>
</feature>
<feature type="region of interest" description="Disordered" evidence="1">
    <location>
        <begin position="880"/>
        <end position="952"/>
    </location>
</feature>
<dbReference type="EMBL" id="CAAALY010245994">
    <property type="protein sequence ID" value="VEL33555.1"/>
    <property type="molecule type" value="Genomic_DNA"/>
</dbReference>
<protein>
    <submittedName>
        <fullName evidence="2">Uncharacterized protein</fullName>
    </submittedName>
</protein>
<reference evidence="2" key="1">
    <citation type="submission" date="2018-11" db="EMBL/GenBank/DDBJ databases">
        <authorList>
            <consortium name="Pathogen Informatics"/>
        </authorList>
    </citation>
    <scope>NUCLEOTIDE SEQUENCE</scope>
</reference>
<feature type="compositionally biased region" description="Basic and acidic residues" evidence="1">
    <location>
        <begin position="900"/>
        <end position="926"/>
    </location>
</feature>
<feature type="compositionally biased region" description="Low complexity" evidence="1">
    <location>
        <begin position="670"/>
        <end position="682"/>
    </location>
</feature>
<proteinExistence type="predicted"/>
<feature type="compositionally biased region" description="Basic and acidic residues" evidence="1">
    <location>
        <begin position="841"/>
        <end position="855"/>
    </location>
</feature>
<feature type="compositionally biased region" description="Polar residues" evidence="1">
    <location>
        <begin position="374"/>
        <end position="387"/>
    </location>
</feature>
<sequence>MSPVSQPYYSPSLNHSTDQQHNYHSQPAFHPSVLSGHSHHLPNKHFRHAQVMLPHPHSSVAMPPDNHLPYSRPVACLQRSGGHQGSGLATCSLGTLANACTDIFRPNLSSDEGHLQVSCLRPNLTCHGDSRHLQLPAKPTTSHNNLLTCMATGRPIQQQQDLHEIYTTQIPHQASGQIHQLPGTPNSPALPQHSNFSQLVAPNAGPCLLNDCQHPARQYSTWQQDSSYTASNCFMACREGAETLFPPTTSTPTSCDQVGPATGQNWPTIRAPTSCAGNNRAGLIGTSGSAGQFASFSASPSPHLRRAGTSSSSSLRSGESRASWNRSLDNDSDNRPVVPLAQINLCSATSGLPGCTKSSRHMTPRSSVSRSRSTARNQLSESRQTQMLPLPKSKSGQQEPIDSSLLHVTYKTNNGMASLPPAMNVNCEGPLKRHKPPDLNGSHSHTVSCAVEESISRISPAINQTETTHLRPEAIGKGRDLSPSFGCLGGRECGHGSGGEACRDSGISSSSCSKDSSLASPLGDCGLRSVEAGNDSHHTLSDLHRPTPTSTWSYESQQAIEQSHQESSSSFEPDELMPIGTEIDKADSNEDSRFLDAQNASCADSIAEGGDNTTSISGVSSLPQLCQVAGQQRISSSLKQKARELFAAVRSREDSLGRAQQPDRGLMSPRATTSRTSAAAETLGIVASQRGNGRGSRLPMLSASLSASSFPVAELFLESQESLPNQRTTNSGPASHTGLLKSQTLANAIRARGFRSKQQSLSQEDAISSEDIREDANSPTEADSPVLQQMTFSDTQTVTCNGEQVKTKLSSHISLSSSPSLASASTFTSNLIAPGNSTESDEFHPFGRQSDHMDPAGKSLDSDVPLVSLKERLCQQYKEDREPVEASACVSNSAGLSSSLEREASDKTPYDNRIERPTRKLEEKLSAESCAIEEPMQTSSNPKALLKKNDFR</sequence>
<feature type="region of interest" description="Disordered" evidence="1">
    <location>
        <begin position="832"/>
        <end position="862"/>
    </location>
</feature>
<keyword evidence="3" id="KW-1185">Reference proteome</keyword>
<feature type="region of interest" description="Disordered" evidence="1">
    <location>
        <begin position="533"/>
        <end position="574"/>
    </location>
</feature>
<name>A0A3S5AW00_9PLAT</name>
<feature type="region of interest" description="Disordered" evidence="1">
    <location>
        <begin position="293"/>
        <end position="336"/>
    </location>
</feature>